<protein>
    <submittedName>
        <fullName evidence="1">Uncharacterized protein</fullName>
    </submittedName>
</protein>
<accession>A0A7H1NS57</accession>
<dbReference type="EMBL" id="CP060244">
    <property type="protein sequence ID" value="QNT78617.1"/>
    <property type="molecule type" value="Genomic_DNA"/>
</dbReference>
<organism evidence="1 2">
    <name type="scientific">Entomobacter blattae</name>
    <dbReference type="NCBI Taxonomy" id="2762277"/>
    <lineage>
        <taxon>Bacteria</taxon>
        <taxon>Pseudomonadati</taxon>
        <taxon>Pseudomonadota</taxon>
        <taxon>Alphaproteobacteria</taxon>
        <taxon>Acetobacterales</taxon>
        <taxon>Acetobacteraceae</taxon>
        <taxon>Entomobacter</taxon>
    </lineage>
</organism>
<reference evidence="1 2" key="1">
    <citation type="submission" date="2020-08" db="EMBL/GenBank/DDBJ databases">
        <title>Complete genome sequence of Entomobacter blattae G55GP.</title>
        <authorList>
            <person name="Poehlein A."/>
            <person name="Guzman J."/>
            <person name="Daniel R."/>
            <person name="Vilcinskas A."/>
        </authorList>
    </citation>
    <scope>NUCLEOTIDE SEQUENCE [LARGE SCALE GENOMIC DNA]</scope>
    <source>
        <strain evidence="1 2">G55GP</strain>
    </source>
</reference>
<dbReference type="AlphaFoldDB" id="A0A7H1NS57"/>
<name>A0A7H1NS57_9PROT</name>
<proteinExistence type="predicted"/>
<dbReference type="Proteomes" id="UP000516349">
    <property type="component" value="Chromosome"/>
</dbReference>
<gene>
    <name evidence="1" type="ORF">JGUZn3_13920</name>
</gene>
<dbReference type="RefSeq" id="WP_203412868.1">
    <property type="nucleotide sequence ID" value="NZ_CP060244.1"/>
</dbReference>
<dbReference type="KEGG" id="ebla:JGUZn3_13920"/>
<evidence type="ECO:0000313" key="2">
    <source>
        <dbReference type="Proteomes" id="UP000516349"/>
    </source>
</evidence>
<keyword evidence="2" id="KW-1185">Reference proteome</keyword>
<sequence>MLTDLQINNAKQGFSYQDIEPLHEHNDCIRMAYEWLDAQKKTKSPTKDTRALKHIIEKWAGRYISASDVEIAAYLHPDIHGKYPWYNISSRLTLPSDKRLQNIGEAFTQDDRKFFNKMTYKIIE</sequence>
<evidence type="ECO:0000313" key="1">
    <source>
        <dbReference type="EMBL" id="QNT78617.1"/>
    </source>
</evidence>